<dbReference type="AlphaFoldDB" id="I8X3J3"/>
<protein>
    <submittedName>
        <fullName evidence="1">Uncharacterized protein</fullName>
    </submittedName>
</protein>
<dbReference type="HOGENOM" id="CLU_3388080_0_0_10"/>
<accession>I8X3J3</accession>
<reference evidence="1 2" key="1">
    <citation type="submission" date="2012-02" db="EMBL/GenBank/DDBJ databases">
        <title>The Genome Sequence of Bacteroides nordii CL02T12C05.</title>
        <authorList>
            <consortium name="The Broad Institute Genome Sequencing Platform"/>
            <person name="Earl A."/>
            <person name="Ward D."/>
            <person name="Feldgarden M."/>
            <person name="Gevers D."/>
            <person name="Zitomersky N.L."/>
            <person name="Coyne M.J."/>
            <person name="Comstock L.E."/>
            <person name="Young S.K."/>
            <person name="Zeng Q."/>
            <person name="Gargeya S."/>
            <person name="Fitzgerald M."/>
            <person name="Haas B."/>
            <person name="Abouelleil A."/>
            <person name="Alvarado L."/>
            <person name="Arachchi H.M."/>
            <person name="Berlin A."/>
            <person name="Chapman S.B."/>
            <person name="Gearin G."/>
            <person name="Goldberg J."/>
            <person name="Griggs A."/>
            <person name="Gujja S."/>
            <person name="Hansen M."/>
            <person name="Heiman D."/>
            <person name="Howarth C."/>
            <person name="Larimer J."/>
            <person name="Lui A."/>
            <person name="MacDonald P.J.P."/>
            <person name="McCowen C."/>
            <person name="Montmayeur A."/>
            <person name="Murphy C."/>
            <person name="Neiman D."/>
            <person name="Pearson M."/>
            <person name="Priest M."/>
            <person name="Roberts A."/>
            <person name="Saif S."/>
            <person name="Shea T."/>
            <person name="Sisk P."/>
            <person name="Stolte C."/>
            <person name="Sykes S."/>
            <person name="Wortman J."/>
            <person name="Nusbaum C."/>
            <person name="Birren B."/>
        </authorList>
    </citation>
    <scope>NUCLEOTIDE SEQUENCE [LARGE SCALE GENOMIC DNA]</scope>
    <source>
        <strain evidence="1 2">CL02T12C05</strain>
    </source>
</reference>
<sequence length="32" mass="3598">MKKVNGRKFVFSTKCTSTIKVISILLTLKNAQ</sequence>
<evidence type="ECO:0000313" key="2">
    <source>
        <dbReference type="Proteomes" id="UP000003089"/>
    </source>
</evidence>
<comment type="caution">
    <text evidence="1">The sequence shown here is derived from an EMBL/GenBank/DDBJ whole genome shotgun (WGS) entry which is preliminary data.</text>
</comment>
<name>I8X3J3_9BACE</name>
<dbReference type="EMBL" id="AGXS01000026">
    <property type="protein sequence ID" value="EIY44687.1"/>
    <property type="molecule type" value="Genomic_DNA"/>
</dbReference>
<dbReference type="Proteomes" id="UP000003089">
    <property type="component" value="Unassembled WGS sequence"/>
</dbReference>
<keyword evidence="2" id="KW-1185">Reference proteome</keyword>
<evidence type="ECO:0000313" key="1">
    <source>
        <dbReference type="EMBL" id="EIY44687.1"/>
    </source>
</evidence>
<proteinExistence type="predicted"/>
<dbReference type="STRING" id="997884.HMPREF1068_03974"/>
<gene>
    <name evidence="1" type="ORF">HMPREF1068_03974</name>
</gene>
<organism evidence="1 2">
    <name type="scientific">Bacteroides nordii CL02T12C05</name>
    <dbReference type="NCBI Taxonomy" id="997884"/>
    <lineage>
        <taxon>Bacteria</taxon>
        <taxon>Pseudomonadati</taxon>
        <taxon>Bacteroidota</taxon>
        <taxon>Bacteroidia</taxon>
        <taxon>Bacteroidales</taxon>
        <taxon>Bacteroidaceae</taxon>
        <taxon>Bacteroides</taxon>
    </lineage>
</organism>